<keyword evidence="5" id="KW-1185">Reference proteome</keyword>
<dbReference type="InterPro" id="IPR002347">
    <property type="entry name" value="SDR_fam"/>
</dbReference>
<sequence length="294" mass="32659">MNIGNSQKKIKSSVKENRQTRKILEHLSRNYNAVILTGGSSGIGRSFLELVYRLPKNILICNISRSESEKFFERENVFDFKCDLSCLSQIDCAFDGILEKIKKNAEKNADFPKNRKILLINNSGFGGYGLFPEPNLEHNANMIDVNVRALTYLSGKFIGLIRENGGGIINVASTAAWQPCPYLSVYGATKSYVMNFSLALDYELRKFGATCLCLCPGPTTSNFFRRAGFDKRPLKSNFGHEPEQVAEAALYAFCAGKNLKVVGLLNSVLTFINYLIPRSVMAKIAGAILAKVRQ</sequence>
<organism evidence="4 5">
    <name type="scientific">Intestinicryptomonas porci</name>
    <dbReference type="NCBI Taxonomy" id="2926320"/>
    <lineage>
        <taxon>Bacteria</taxon>
        <taxon>Pseudomonadati</taxon>
        <taxon>Verrucomicrobiota</taxon>
        <taxon>Opitutia</taxon>
        <taxon>Opitutales</taxon>
        <taxon>Intestinicryptomonaceae</taxon>
        <taxon>Intestinicryptomonas</taxon>
    </lineage>
</organism>
<dbReference type="PRINTS" id="PR00081">
    <property type="entry name" value="GDHRDH"/>
</dbReference>
<proteinExistence type="inferred from homology"/>
<evidence type="ECO:0000256" key="1">
    <source>
        <dbReference type="ARBA" id="ARBA00006484"/>
    </source>
</evidence>
<accession>A0ABU4WGL8</accession>
<dbReference type="CDD" id="cd05233">
    <property type="entry name" value="SDR_c"/>
    <property type="match status" value="1"/>
</dbReference>
<comment type="caution">
    <text evidence="4">The sequence shown here is derived from an EMBL/GenBank/DDBJ whole genome shotgun (WGS) entry which is preliminary data.</text>
</comment>
<dbReference type="SUPFAM" id="SSF51735">
    <property type="entry name" value="NAD(P)-binding Rossmann-fold domains"/>
    <property type="match status" value="1"/>
</dbReference>
<name>A0ABU4WGL8_9BACT</name>
<dbReference type="PANTHER" id="PTHR43391">
    <property type="entry name" value="RETINOL DEHYDROGENASE-RELATED"/>
    <property type="match status" value="1"/>
</dbReference>
<dbReference type="Proteomes" id="UP001275932">
    <property type="component" value="Unassembled WGS sequence"/>
</dbReference>
<dbReference type="Pfam" id="PF00106">
    <property type="entry name" value="adh_short"/>
    <property type="match status" value="1"/>
</dbReference>
<dbReference type="RefSeq" id="WP_370397150.1">
    <property type="nucleotide sequence ID" value="NZ_JALBUT010000006.1"/>
</dbReference>
<dbReference type="Gene3D" id="3.40.50.720">
    <property type="entry name" value="NAD(P)-binding Rossmann-like Domain"/>
    <property type="match status" value="1"/>
</dbReference>
<dbReference type="PANTHER" id="PTHR43391:SF14">
    <property type="entry name" value="DEHYDROGENASE_REDUCTASE SDR FAMILY PROTEIN 7-LIKE"/>
    <property type="match status" value="1"/>
</dbReference>
<protein>
    <submittedName>
        <fullName evidence="4">SDR family NAD(P)-dependent oxidoreductase</fullName>
    </submittedName>
</protein>
<dbReference type="InterPro" id="IPR036291">
    <property type="entry name" value="NAD(P)-bd_dom_sf"/>
</dbReference>
<gene>
    <name evidence="4" type="ORF">MOX91_05865</name>
</gene>
<keyword evidence="2" id="KW-0521">NADP</keyword>
<comment type="similarity">
    <text evidence="1">Belongs to the short-chain dehydrogenases/reductases (SDR) family.</text>
</comment>
<evidence type="ECO:0000313" key="4">
    <source>
        <dbReference type="EMBL" id="MDX8415702.1"/>
    </source>
</evidence>
<evidence type="ECO:0000313" key="5">
    <source>
        <dbReference type="Proteomes" id="UP001275932"/>
    </source>
</evidence>
<evidence type="ECO:0000256" key="2">
    <source>
        <dbReference type="ARBA" id="ARBA00022857"/>
    </source>
</evidence>
<evidence type="ECO:0000256" key="3">
    <source>
        <dbReference type="ARBA" id="ARBA00023002"/>
    </source>
</evidence>
<keyword evidence="3" id="KW-0560">Oxidoreductase</keyword>
<reference evidence="4 5" key="1">
    <citation type="submission" date="2022-03" db="EMBL/GenBank/DDBJ databases">
        <title>Novel taxa within the pig intestine.</title>
        <authorList>
            <person name="Wylensek D."/>
            <person name="Bishof K."/>
            <person name="Afrizal A."/>
            <person name="Clavel T."/>
        </authorList>
    </citation>
    <scope>NUCLEOTIDE SEQUENCE [LARGE SCALE GENOMIC DNA]</scope>
    <source>
        <strain evidence="4 5">CLA-KB-P66</strain>
    </source>
</reference>
<dbReference type="EMBL" id="JALBUT010000006">
    <property type="protein sequence ID" value="MDX8415702.1"/>
    <property type="molecule type" value="Genomic_DNA"/>
</dbReference>